<dbReference type="Pfam" id="PF01636">
    <property type="entry name" value="APH"/>
    <property type="match status" value="1"/>
</dbReference>
<evidence type="ECO:0000313" key="4">
    <source>
        <dbReference type="Proteomes" id="UP001586593"/>
    </source>
</evidence>
<gene>
    <name evidence="3" type="ORF">VTK73DRAFT_6360</name>
</gene>
<organism evidence="3 4">
    <name type="scientific">Phialemonium thermophilum</name>
    <dbReference type="NCBI Taxonomy" id="223376"/>
    <lineage>
        <taxon>Eukaryota</taxon>
        <taxon>Fungi</taxon>
        <taxon>Dikarya</taxon>
        <taxon>Ascomycota</taxon>
        <taxon>Pezizomycotina</taxon>
        <taxon>Sordariomycetes</taxon>
        <taxon>Sordariomycetidae</taxon>
        <taxon>Cephalothecales</taxon>
        <taxon>Cephalothecaceae</taxon>
        <taxon>Phialemonium</taxon>
    </lineage>
</organism>
<feature type="domain" description="Aminoglycoside phosphotransferase" evidence="2">
    <location>
        <begin position="64"/>
        <end position="312"/>
    </location>
</feature>
<reference evidence="3 4" key="1">
    <citation type="journal article" date="2024" name="Commun. Biol.">
        <title>Comparative genomic analysis of thermophilic fungi reveals convergent evolutionary adaptations and gene losses.</title>
        <authorList>
            <person name="Steindorff A.S."/>
            <person name="Aguilar-Pontes M.V."/>
            <person name="Robinson A.J."/>
            <person name="Andreopoulos B."/>
            <person name="LaButti K."/>
            <person name="Kuo A."/>
            <person name="Mondo S."/>
            <person name="Riley R."/>
            <person name="Otillar R."/>
            <person name="Haridas S."/>
            <person name="Lipzen A."/>
            <person name="Grimwood J."/>
            <person name="Schmutz J."/>
            <person name="Clum A."/>
            <person name="Reid I.D."/>
            <person name="Moisan M.C."/>
            <person name="Butler G."/>
            <person name="Nguyen T.T.M."/>
            <person name="Dewar K."/>
            <person name="Conant G."/>
            <person name="Drula E."/>
            <person name="Henrissat B."/>
            <person name="Hansel C."/>
            <person name="Singer S."/>
            <person name="Hutchinson M.I."/>
            <person name="de Vries R.P."/>
            <person name="Natvig D.O."/>
            <person name="Powell A.J."/>
            <person name="Tsang A."/>
            <person name="Grigoriev I.V."/>
        </authorList>
    </citation>
    <scope>NUCLEOTIDE SEQUENCE [LARGE SCALE GENOMIC DNA]</scope>
    <source>
        <strain evidence="3 4">ATCC 24622</strain>
    </source>
</reference>
<keyword evidence="1" id="KW-0472">Membrane</keyword>
<protein>
    <recommendedName>
        <fullName evidence="2">Aminoglycoside phosphotransferase domain-containing protein</fullName>
    </recommendedName>
</protein>
<comment type="caution">
    <text evidence="3">The sequence shown here is derived from an EMBL/GenBank/DDBJ whole genome shotgun (WGS) entry which is preliminary data.</text>
</comment>
<dbReference type="InterPro" id="IPR051678">
    <property type="entry name" value="AGP_Transferase"/>
</dbReference>
<dbReference type="PANTHER" id="PTHR21310:SF37">
    <property type="entry name" value="AMINOGLYCOSIDE PHOSPHOTRANSFERASE DOMAIN-CONTAINING PROTEIN"/>
    <property type="match status" value="1"/>
</dbReference>
<dbReference type="SUPFAM" id="SSF56112">
    <property type="entry name" value="Protein kinase-like (PK-like)"/>
    <property type="match status" value="1"/>
</dbReference>
<sequence>MLNSSLKPQQLRDRIVQSRIHRERNQFIASIRKEDILRLIESLQDGCGAEFFSPPVRGSYNVCFFVELKNGKGAVDKFVVRVPLAPCLGYGAKEKLESEIATMRLLAEKTSIPIPKVHAYSFSDDSGPLSSYMILQYVEGRRLSYAQLRTLTEQQQNCLYTSLADIHVQLRRLEFPSIGRLEHSPDGFHVRKPVTTIDINMQQLEGLNPYKIRDKYYDHSASFLTSTAKYVEMLLQIASNAFTEGRSSVFDEDEGADALYHLHLFRLFAEKWMDRDDHGPFVLAHGDFEPFNLIVDDDMNVISVLDWEWSRVVPRQFFGPPLWLGIPDTTKLAYEFVYEDYLKKFDKLLAKFRAREMETYGDDVLYQEWSKGKEDSGFLVANALENWTDMDWFANRYVNRKWFRGIDLDERVQAFMEEDPARKALIARKAAEGLAYEAEVERLKKGDDTTTEQGNNERKHDPGRSSFYRLWRDLPLQVADLHTLAFLVAVVFITGVSYSLRKNPARR</sequence>
<keyword evidence="1" id="KW-1133">Transmembrane helix</keyword>
<dbReference type="Gene3D" id="3.30.200.20">
    <property type="entry name" value="Phosphorylase Kinase, domain 1"/>
    <property type="match status" value="1"/>
</dbReference>
<evidence type="ECO:0000313" key="3">
    <source>
        <dbReference type="EMBL" id="KAL1863168.1"/>
    </source>
</evidence>
<proteinExistence type="predicted"/>
<dbReference type="Proteomes" id="UP001586593">
    <property type="component" value="Unassembled WGS sequence"/>
</dbReference>
<dbReference type="InterPro" id="IPR011009">
    <property type="entry name" value="Kinase-like_dom_sf"/>
</dbReference>
<dbReference type="PANTHER" id="PTHR21310">
    <property type="entry name" value="AMINOGLYCOSIDE PHOSPHOTRANSFERASE-RELATED-RELATED"/>
    <property type="match status" value="1"/>
</dbReference>
<name>A0ABR3WK18_9PEZI</name>
<feature type="transmembrane region" description="Helical" evidence="1">
    <location>
        <begin position="481"/>
        <end position="500"/>
    </location>
</feature>
<keyword evidence="4" id="KW-1185">Reference proteome</keyword>
<dbReference type="Gene3D" id="3.90.1200.10">
    <property type="match status" value="1"/>
</dbReference>
<keyword evidence="1" id="KW-0812">Transmembrane</keyword>
<dbReference type="EMBL" id="JAZHXJ010000359">
    <property type="protein sequence ID" value="KAL1863168.1"/>
    <property type="molecule type" value="Genomic_DNA"/>
</dbReference>
<evidence type="ECO:0000259" key="2">
    <source>
        <dbReference type="Pfam" id="PF01636"/>
    </source>
</evidence>
<accession>A0ABR3WK18</accession>
<dbReference type="InterPro" id="IPR002575">
    <property type="entry name" value="Aminoglycoside_PTrfase"/>
</dbReference>
<evidence type="ECO:0000256" key="1">
    <source>
        <dbReference type="SAM" id="Phobius"/>
    </source>
</evidence>